<dbReference type="AlphaFoldDB" id="A0A1X7HJ94"/>
<dbReference type="EMBL" id="LT840184">
    <property type="protein sequence ID" value="SMF87561.1"/>
    <property type="molecule type" value="Genomic_DNA"/>
</dbReference>
<evidence type="ECO:0000256" key="1">
    <source>
        <dbReference type="SAM" id="Phobius"/>
    </source>
</evidence>
<evidence type="ECO:0000313" key="2">
    <source>
        <dbReference type="EMBL" id="SMF87561.1"/>
    </source>
</evidence>
<keyword evidence="3" id="KW-1185">Reference proteome</keyword>
<keyword evidence="1" id="KW-0812">Transmembrane</keyword>
<feature type="transmembrane region" description="Helical" evidence="1">
    <location>
        <begin position="68"/>
        <end position="92"/>
    </location>
</feature>
<dbReference type="Proteomes" id="UP000192940">
    <property type="component" value="Chromosome I"/>
</dbReference>
<dbReference type="RefSeq" id="WP_208914594.1">
    <property type="nucleotide sequence ID" value="NZ_LT840184.1"/>
</dbReference>
<keyword evidence="1" id="KW-0472">Membrane</keyword>
<feature type="transmembrane region" description="Helical" evidence="1">
    <location>
        <begin position="37"/>
        <end position="56"/>
    </location>
</feature>
<gene>
    <name evidence="2" type="ORF">SAMN05661091_3783</name>
</gene>
<sequence length="103" mass="11787">MTTELEKILQSDTEEQINRDIFPKKVYPENNIFHKTLHYIGVSIFVISFIAGIVFASEKDGYHTSFSLVTAITWWSSGFISGISFMAFGEIVKILHDIRGKFH</sequence>
<name>A0A1X7HJ94_9BACL</name>
<evidence type="ECO:0000313" key="3">
    <source>
        <dbReference type="Proteomes" id="UP000192940"/>
    </source>
</evidence>
<proteinExistence type="predicted"/>
<keyword evidence="1" id="KW-1133">Transmembrane helix</keyword>
<evidence type="ECO:0008006" key="4">
    <source>
        <dbReference type="Google" id="ProtNLM"/>
    </source>
</evidence>
<reference evidence="2 3" key="1">
    <citation type="submission" date="2017-04" db="EMBL/GenBank/DDBJ databases">
        <authorList>
            <person name="Afonso C.L."/>
            <person name="Miller P.J."/>
            <person name="Scott M.A."/>
            <person name="Spackman E."/>
            <person name="Goraichik I."/>
            <person name="Dimitrov K.M."/>
            <person name="Suarez D.L."/>
            <person name="Swayne D.E."/>
        </authorList>
    </citation>
    <scope>NUCLEOTIDE SEQUENCE [LARGE SCALE GENOMIC DNA]</scope>
    <source>
        <strain evidence="2 3">N3/975</strain>
    </source>
</reference>
<accession>A0A1X7HJ94</accession>
<protein>
    <recommendedName>
        <fullName evidence="4">YrhK-like protein</fullName>
    </recommendedName>
</protein>
<organism evidence="2 3">
    <name type="scientific">Paenibacillus uliginis N3/975</name>
    <dbReference type="NCBI Taxonomy" id="1313296"/>
    <lineage>
        <taxon>Bacteria</taxon>
        <taxon>Bacillati</taxon>
        <taxon>Bacillota</taxon>
        <taxon>Bacilli</taxon>
        <taxon>Bacillales</taxon>
        <taxon>Paenibacillaceae</taxon>
        <taxon>Paenibacillus</taxon>
    </lineage>
</organism>